<sequence length="87" mass="9852">MADRQVTRTGKDMYGDITRLCNPGAIWSPRAKSDAIRDIESGAHTYFVSWTDGRRTEVRVVNGPTGKYLRTDWDSTTRNNLADLQDC</sequence>
<dbReference type="Pfam" id="PF13031">
    <property type="entry name" value="DUF3892"/>
    <property type="match status" value="1"/>
</dbReference>
<organism evidence="1 2">
    <name type="scientific">Sorangium cellulosum</name>
    <name type="common">Polyangium cellulosum</name>
    <dbReference type="NCBI Taxonomy" id="56"/>
    <lineage>
        <taxon>Bacteria</taxon>
        <taxon>Pseudomonadati</taxon>
        <taxon>Myxococcota</taxon>
        <taxon>Polyangia</taxon>
        <taxon>Polyangiales</taxon>
        <taxon>Polyangiaceae</taxon>
        <taxon>Sorangium</taxon>
    </lineage>
</organism>
<name>A0A4V0NH60_SORCE</name>
<protein>
    <recommendedName>
        <fullName evidence="3">DUF3892 domain-containing protein</fullName>
    </recommendedName>
</protein>
<accession>A0A4V0NH60</accession>
<reference evidence="1 2" key="1">
    <citation type="submission" date="2015-09" db="EMBL/GenBank/DDBJ databases">
        <title>Sorangium comparison.</title>
        <authorList>
            <person name="Zaburannyi N."/>
            <person name="Bunk B."/>
            <person name="Overmann J."/>
            <person name="Mueller R."/>
        </authorList>
    </citation>
    <scope>NUCLEOTIDE SEQUENCE [LARGE SCALE GENOMIC DNA]</scope>
    <source>
        <strain evidence="1 2">So ce836</strain>
    </source>
</reference>
<evidence type="ECO:0000313" key="1">
    <source>
        <dbReference type="EMBL" id="AUX35542.1"/>
    </source>
</evidence>
<dbReference type="InterPro" id="IPR024997">
    <property type="entry name" value="DUF3892"/>
</dbReference>
<dbReference type="Proteomes" id="UP000295497">
    <property type="component" value="Chromosome"/>
</dbReference>
<dbReference type="EMBL" id="CP012672">
    <property type="protein sequence ID" value="AUX35542.1"/>
    <property type="molecule type" value="Genomic_DNA"/>
</dbReference>
<evidence type="ECO:0000313" key="2">
    <source>
        <dbReference type="Proteomes" id="UP000295497"/>
    </source>
</evidence>
<dbReference type="AlphaFoldDB" id="A0A4V0NH60"/>
<evidence type="ECO:0008006" key="3">
    <source>
        <dbReference type="Google" id="ProtNLM"/>
    </source>
</evidence>
<gene>
    <name evidence="1" type="ORF">SOCE836_077360</name>
</gene>
<proteinExistence type="predicted"/>